<keyword evidence="3" id="KW-0548">Nucleotidyltransferase</keyword>
<keyword evidence="2" id="KW-0808">Transferase</keyword>
<dbReference type="RefSeq" id="XP_005849991.1">
    <property type="nucleotide sequence ID" value="XM_005849929.1"/>
</dbReference>
<evidence type="ECO:0000313" key="4">
    <source>
        <dbReference type="EMBL" id="EFN57889.1"/>
    </source>
</evidence>
<sequence>MAAHATFSGGNGNGAGAAVKGGSVSLVLLAGGVGKRMGAAIPKQYLELQGQPVATYSLQMFAGMPQVIRPPVLREGFALVAAQGLEVTDDVSIVEALGRPVRITPGSYTNIKVTTPDDMSVAGRFLEEAAAAARGAQAAAADPLEAARVEYCEKVDPSARECKVFDE</sequence>
<evidence type="ECO:0000256" key="2">
    <source>
        <dbReference type="ARBA" id="ARBA00022679"/>
    </source>
</evidence>
<dbReference type="InParanoid" id="E1Z7B5"/>
<dbReference type="STRING" id="554065.E1Z7B5"/>
<organism evidence="5">
    <name type="scientific">Chlorella variabilis</name>
    <name type="common">Green alga</name>
    <dbReference type="NCBI Taxonomy" id="554065"/>
    <lineage>
        <taxon>Eukaryota</taxon>
        <taxon>Viridiplantae</taxon>
        <taxon>Chlorophyta</taxon>
        <taxon>core chlorophytes</taxon>
        <taxon>Trebouxiophyceae</taxon>
        <taxon>Chlorellales</taxon>
        <taxon>Chlorellaceae</taxon>
        <taxon>Chlorella clade</taxon>
        <taxon>Chlorella</taxon>
    </lineage>
</organism>
<dbReference type="InterPro" id="IPR050088">
    <property type="entry name" value="IspD/TarI_cytidylyltransf_bact"/>
</dbReference>
<dbReference type="FunCoup" id="E1Z7B5">
    <property type="interactions" value="375"/>
</dbReference>
<comment type="similarity">
    <text evidence="1">Belongs to the IspD/TarI cytidylyltransferase family. IspD subfamily.</text>
</comment>
<dbReference type="PANTHER" id="PTHR32125:SF4">
    <property type="entry name" value="2-C-METHYL-D-ERYTHRITOL 4-PHOSPHATE CYTIDYLYLTRANSFERASE, CHLOROPLASTIC"/>
    <property type="match status" value="1"/>
</dbReference>
<evidence type="ECO:0000256" key="3">
    <source>
        <dbReference type="ARBA" id="ARBA00022695"/>
    </source>
</evidence>
<dbReference type="InterPro" id="IPR029044">
    <property type="entry name" value="Nucleotide-diphossugar_trans"/>
</dbReference>
<dbReference type="OrthoDB" id="414267at2759"/>
<dbReference type="SUPFAM" id="SSF53448">
    <property type="entry name" value="Nucleotide-diphospho-sugar transferases"/>
    <property type="match status" value="1"/>
</dbReference>
<name>E1Z7B5_CHLVA</name>
<dbReference type="GeneID" id="17357626"/>
<dbReference type="AlphaFoldDB" id="E1Z7B5"/>
<dbReference type="InterPro" id="IPR034683">
    <property type="entry name" value="IspD/TarI"/>
</dbReference>
<evidence type="ECO:0000313" key="5">
    <source>
        <dbReference type="Proteomes" id="UP000008141"/>
    </source>
</evidence>
<dbReference type="Pfam" id="PF01128">
    <property type="entry name" value="IspD"/>
    <property type="match status" value="1"/>
</dbReference>
<dbReference type="eggNOG" id="ENOG502QUUE">
    <property type="taxonomic scope" value="Eukaryota"/>
</dbReference>
<evidence type="ECO:0000256" key="1">
    <source>
        <dbReference type="ARBA" id="ARBA00009789"/>
    </source>
</evidence>
<dbReference type="PANTHER" id="PTHR32125">
    <property type="entry name" value="2-C-METHYL-D-ERYTHRITOL 4-PHOSPHATE CYTIDYLYLTRANSFERASE, CHLOROPLASTIC"/>
    <property type="match status" value="1"/>
</dbReference>
<gene>
    <name evidence="4" type="primary">CMS</name>
    <name evidence="4" type="ORF">CHLNCDRAFT_141910</name>
</gene>
<accession>E1Z7B5</accession>
<proteinExistence type="inferred from homology"/>
<reference evidence="4 5" key="1">
    <citation type="journal article" date="2010" name="Plant Cell">
        <title>The Chlorella variabilis NC64A genome reveals adaptation to photosymbiosis, coevolution with viruses, and cryptic sex.</title>
        <authorList>
            <person name="Blanc G."/>
            <person name="Duncan G."/>
            <person name="Agarkova I."/>
            <person name="Borodovsky M."/>
            <person name="Gurnon J."/>
            <person name="Kuo A."/>
            <person name="Lindquist E."/>
            <person name="Lucas S."/>
            <person name="Pangilinan J."/>
            <person name="Polle J."/>
            <person name="Salamov A."/>
            <person name="Terry A."/>
            <person name="Yamada T."/>
            <person name="Dunigan D.D."/>
            <person name="Grigoriev I.V."/>
            <person name="Claverie J.M."/>
            <person name="Van Etten J.L."/>
        </authorList>
    </citation>
    <scope>NUCLEOTIDE SEQUENCE [LARGE SCALE GENOMIC DNA]</scope>
    <source>
        <strain evidence="4 5">NC64A</strain>
    </source>
</reference>
<dbReference type="Proteomes" id="UP000008141">
    <property type="component" value="Unassembled WGS sequence"/>
</dbReference>
<protein>
    <submittedName>
        <fullName evidence="4">Uncharacterized protein CMS</fullName>
    </submittedName>
</protein>
<dbReference type="Gene3D" id="3.90.550.10">
    <property type="entry name" value="Spore Coat Polysaccharide Biosynthesis Protein SpsA, Chain A"/>
    <property type="match status" value="2"/>
</dbReference>
<dbReference type="GO" id="GO:0050518">
    <property type="term" value="F:2-C-methyl-D-erythritol 4-phosphate cytidylyltransferase activity"/>
    <property type="evidence" value="ECO:0007669"/>
    <property type="project" value="TreeGrafter"/>
</dbReference>
<keyword evidence="5" id="KW-1185">Reference proteome</keyword>
<dbReference type="EMBL" id="GL433838">
    <property type="protein sequence ID" value="EFN57889.1"/>
    <property type="molecule type" value="Genomic_DNA"/>
</dbReference>
<dbReference type="KEGG" id="cvr:CHLNCDRAFT_141910"/>